<comment type="caution">
    <text evidence="5">Lacks conserved residue(s) required for the propagation of feature annotation.</text>
</comment>
<feature type="binding site" evidence="5">
    <location>
        <position position="124"/>
    </location>
    <ligand>
        <name>FMN</name>
        <dbReference type="ChEBI" id="CHEBI:58210"/>
    </ligand>
</feature>
<comment type="similarity">
    <text evidence="5">Belongs to the UbiX/PAD1 family.</text>
</comment>
<evidence type="ECO:0000259" key="6">
    <source>
        <dbReference type="Pfam" id="PF02441"/>
    </source>
</evidence>
<keyword evidence="4 5" id="KW-0808">Transferase</keyword>
<feature type="domain" description="Flavoprotein" evidence="6">
    <location>
        <begin position="3"/>
        <end position="174"/>
    </location>
</feature>
<feature type="binding site" evidence="5">
    <location>
        <begin position="10"/>
        <end position="12"/>
    </location>
    <ligand>
        <name>FMN</name>
        <dbReference type="ChEBI" id="CHEBI:58210"/>
    </ligand>
</feature>
<proteinExistence type="inferred from homology"/>
<feature type="binding site" evidence="5">
    <location>
        <position position="37"/>
    </location>
    <ligand>
        <name>FMN</name>
        <dbReference type="ChEBI" id="CHEBI:58210"/>
    </ligand>
</feature>
<name>A0ABT8SVY8_9HYPH</name>
<dbReference type="PROSITE" id="PS51257">
    <property type="entry name" value="PROKAR_LIPOPROTEIN"/>
    <property type="match status" value="1"/>
</dbReference>
<comment type="catalytic activity">
    <reaction evidence="5">
        <text>dimethylallyl phosphate + FMNH2 = prenylated FMNH2 + phosphate</text>
        <dbReference type="Rhea" id="RHEA:37743"/>
        <dbReference type="ChEBI" id="CHEBI:43474"/>
        <dbReference type="ChEBI" id="CHEBI:57618"/>
        <dbReference type="ChEBI" id="CHEBI:87467"/>
        <dbReference type="ChEBI" id="CHEBI:88052"/>
        <dbReference type="EC" id="2.5.1.129"/>
    </reaction>
</comment>
<evidence type="ECO:0000256" key="2">
    <source>
        <dbReference type="ARBA" id="ARBA00022630"/>
    </source>
</evidence>
<dbReference type="PANTHER" id="PTHR43374:SF1">
    <property type="entry name" value="FLAVIN PRENYLTRANSFERASE PAD1, MITOCHONDRIAL"/>
    <property type="match status" value="1"/>
</dbReference>
<evidence type="ECO:0000313" key="7">
    <source>
        <dbReference type="EMBL" id="MDO1582496.1"/>
    </source>
</evidence>
<dbReference type="Pfam" id="PF02441">
    <property type="entry name" value="Flavoprotein"/>
    <property type="match status" value="1"/>
</dbReference>
<evidence type="ECO:0000313" key="8">
    <source>
        <dbReference type="Proteomes" id="UP001169006"/>
    </source>
</evidence>
<dbReference type="Proteomes" id="UP001169006">
    <property type="component" value="Unassembled WGS sequence"/>
</dbReference>
<keyword evidence="8" id="KW-1185">Reference proteome</keyword>
<dbReference type="SUPFAM" id="SSF52507">
    <property type="entry name" value="Homo-oligomeric flavin-containing Cys decarboxylases, HFCD"/>
    <property type="match status" value="1"/>
</dbReference>
<dbReference type="NCBIfam" id="NF004685">
    <property type="entry name" value="PRK06029.1"/>
    <property type="match status" value="1"/>
</dbReference>
<protein>
    <recommendedName>
        <fullName evidence="5">Flavin prenyltransferase UbiX</fullName>
        <ecNumber evidence="5">2.5.1.129</ecNumber>
    </recommendedName>
</protein>
<keyword evidence="2 5" id="KW-0285">Flavoprotein</keyword>
<organism evidence="7 8">
    <name type="scientific">Rhizobium oryzicola</name>
    <dbReference type="NCBI Taxonomy" id="1232668"/>
    <lineage>
        <taxon>Bacteria</taxon>
        <taxon>Pseudomonadati</taxon>
        <taxon>Pseudomonadota</taxon>
        <taxon>Alphaproteobacteria</taxon>
        <taxon>Hyphomicrobiales</taxon>
        <taxon>Rhizobiaceae</taxon>
        <taxon>Rhizobium/Agrobacterium group</taxon>
        <taxon>Rhizobium</taxon>
    </lineage>
</organism>
<dbReference type="RefSeq" id="WP_302076637.1">
    <property type="nucleotide sequence ID" value="NZ_JAUKWQ010000002.1"/>
</dbReference>
<dbReference type="Gene3D" id="3.40.50.1950">
    <property type="entry name" value="Flavin prenyltransferase-like"/>
    <property type="match status" value="1"/>
</dbReference>
<evidence type="ECO:0000256" key="1">
    <source>
        <dbReference type="ARBA" id="ARBA00022602"/>
    </source>
</evidence>
<evidence type="ECO:0000256" key="5">
    <source>
        <dbReference type="HAMAP-Rule" id="MF_01984"/>
    </source>
</evidence>
<keyword evidence="3 5" id="KW-0288">FMN</keyword>
<keyword evidence="1 5" id="KW-0637">Prenyltransferase</keyword>
<dbReference type="NCBIfam" id="TIGR00421">
    <property type="entry name" value="ubiX_pad"/>
    <property type="match status" value="1"/>
</dbReference>
<reference evidence="7" key="2">
    <citation type="submission" date="2023-07" db="EMBL/GenBank/DDBJ databases">
        <authorList>
            <person name="Sun H."/>
        </authorList>
    </citation>
    <scope>NUCLEOTIDE SEQUENCE</scope>
    <source>
        <strain evidence="7">05753</strain>
    </source>
</reference>
<gene>
    <name evidence="5" type="primary">ubiX</name>
    <name evidence="7" type="ORF">Q2T52_10330</name>
</gene>
<dbReference type="PANTHER" id="PTHR43374">
    <property type="entry name" value="FLAVIN PRENYLTRANSFERASE"/>
    <property type="match status" value="1"/>
</dbReference>
<evidence type="ECO:0000256" key="3">
    <source>
        <dbReference type="ARBA" id="ARBA00022643"/>
    </source>
</evidence>
<dbReference type="InterPro" id="IPR036551">
    <property type="entry name" value="Flavin_trans-like"/>
</dbReference>
<feature type="binding site" evidence="5">
    <location>
        <begin position="89"/>
        <end position="92"/>
    </location>
    <ligand>
        <name>FMN</name>
        <dbReference type="ChEBI" id="CHEBI:58210"/>
    </ligand>
</feature>
<comment type="function">
    <text evidence="5">Flavin prenyltransferase that catalyzes the synthesis of the prenylated FMN cofactor (prenyl-FMN) for 4-hydroxy-3-polyprenylbenzoic acid decarboxylase UbiD. The prenyltransferase is metal-independent and links a dimethylallyl moiety from dimethylallyl monophosphate (DMAP) to the flavin N5 and C6 atoms of FMN.</text>
</comment>
<feature type="binding site" evidence="5">
    <location>
        <position position="154"/>
    </location>
    <ligand>
        <name>dimethylallyl phosphate</name>
        <dbReference type="ChEBI" id="CHEBI:88052"/>
    </ligand>
</feature>
<dbReference type="HAMAP" id="MF_01984">
    <property type="entry name" value="ubiX_pad"/>
    <property type="match status" value="1"/>
</dbReference>
<dbReference type="EC" id="2.5.1.129" evidence="5"/>
<sequence length="193" mass="20977">MRKLIIGITGASGACYGIRALQMLREIEDVQTHLVISPSGMRTALEEGTGLSGEDIRALADVCHHHKDIGASIASGSFRADGMLVAPCSIKTLSGIAHCYADDLMTRAADVCLKERRRVVLMVRETPLHAGHITLMDQATRSGAIIMPPVPGFYTQPKTIEDLVTQTVGRALDLFDIDHPSVRRWKKECATEA</sequence>
<accession>A0ABT8SVY8</accession>
<feature type="binding site" evidence="5">
    <location>
        <position position="170"/>
    </location>
    <ligand>
        <name>dimethylallyl phosphate</name>
        <dbReference type="ChEBI" id="CHEBI:88052"/>
    </ligand>
</feature>
<dbReference type="InterPro" id="IPR004507">
    <property type="entry name" value="UbiX-like"/>
</dbReference>
<reference evidence="7" key="1">
    <citation type="journal article" date="2015" name="Int. J. Syst. Evol. Microbiol.">
        <title>Rhizobium oryzicola sp. nov., potential plant-growth-promoting endophytic bacteria isolated from rice roots.</title>
        <authorList>
            <person name="Zhang X.X."/>
            <person name="Gao J.S."/>
            <person name="Cao Y.H."/>
            <person name="Sheirdil R.A."/>
            <person name="Wang X.C."/>
            <person name="Zhang L."/>
        </authorList>
    </citation>
    <scope>NUCLEOTIDE SEQUENCE</scope>
    <source>
        <strain evidence="7">05753</strain>
    </source>
</reference>
<dbReference type="InterPro" id="IPR003382">
    <property type="entry name" value="Flavoprotein"/>
</dbReference>
<dbReference type="EMBL" id="JAUKWQ010000002">
    <property type="protein sequence ID" value="MDO1582496.1"/>
    <property type="molecule type" value="Genomic_DNA"/>
</dbReference>
<comment type="caution">
    <text evidence="7">The sequence shown here is derived from an EMBL/GenBank/DDBJ whole genome shotgun (WGS) entry which is preliminary data.</text>
</comment>
<dbReference type="GO" id="GO:0106141">
    <property type="term" value="F:flavin prenyltransferase activity"/>
    <property type="evidence" value="ECO:0007669"/>
    <property type="project" value="UniProtKB-EC"/>
</dbReference>
<evidence type="ECO:0000256" key="4">
    <source>
        <dbReference type="ARBA" id="ARBA00022679"/>
    </source>
</evidence>